<proteinExistence type="inferred from homology"/>
<dbReference type="GO" id="GO:0047355">
    <property type="term" value="F:CDP-glycerol glycerophosphotransferase activity"/>
    <property type="evidence" value="ECO:0007669"/>
    <property type="project" value="InterPro"/>
</dbReference>
<comment type="similarity">
    <text evidence="2">Belongs to the CDP-glycerol glycerophosphotransferase family.</text>
</comment>
<dbReference type="GO" id="GO:0019350">
    <property type="term" value="P:teichoic acid biosynthetic process"/>
    <property type="evidence" value="ECO:0007669"/>
    <property type="project" value="UniProtKB-KW"/>
</dbReference>
<evidence type="ECO:0000256" key="4">
    <source>
        <dbReference type="ARBA" id="ARBA00022679"/>
    </source>
</evidence>
<evidence type="ECO:0000256" key="3">
    <source>
        <dbReference type="ARBA" id="ARBA00022475"/>
    </source>
</evidence>
<evidence type="ECO:0000256" key="2">
    <source>
        <dbReference type="ARBA" id="ARBA00010488"/>
    </source>
</evidence>
<dbReference type="Pfam" id="PF04464">
    <property type="entry name" value="Glyphos_transf"/>
    <property type="match status" value="1"/>
</dbReference>
<dbReference type="Gene3D" id="3.40.50.12580">
    <property type="match status" value="1"/>
</dbReference>
<dbReference type="AlphaFoldDB" id="A0A1H0ZXS3"/>
<dbReference type="InterPro" id="IPR043149">
    <property type="entry name" value="TagF_N"/>
</dbReference>
<keyword evidence="4 7" id="KW-0808">Transferase</keyword>
<dbReference type="PANTHER" id="PTHR37316:SF3">
    <property type="entry name" value="TEICHOIC ACID GLYCEROL-PHOSPHATE TRANSFERASE"/>
    <property type="match status" value="1"/>
</dbReference>
<dbReference type="GO" id="GO:0005886">
    <property type="term" value="C:plasma membrane"/>
    <property type="evidence" value="ECO:0007669"/>
    <property type="project" value="UniProtKB-SubCell"/>
</dbReference>
<dbReference type="InterPro" id="IPR007554">
    <property type="entry name" value="Glycerophosphate_synth"/>
</dbReference>
<keyword evidence="6" id="KW-0472">Membrane</keyword>
<evidence type="ECO:0000313" key="8">
    <source>
        <dbReference type="Proteomes" id="UP000183487"/>
    </source>
</evidence>
<keyword evidence="8" id="KW-1185">Reference proteome</keyword>
<evidence type="ECO:0000256" key="6">
    <source>
        <dbReference type="ARBA" id="ARBA00023136"/>
    </source>
</evidence>
<dbReference type="InterPro" id="IPR051612">
    <property type="entry name" value="Teichoic_Acid_Biosynth"/>
</dbReference>
<comment type="subcellular location">
    <subcellularLocation>
        <location evidence="1">Cell membrane</location>
        <topology evidence="1">Peripheral membrane protein</topology>
    </subcellularLocation>
</comment>
<dbReference type="Proteomes" id="UP000183487">
    <property type="component" value="Unassembled WGS sequence"/>
</dbReference>
<keyword evidence="5" id="KW-0777">Teichoic acid biosynthesis</keyword>
<dbReference type="Gene3D" id="3.40.50.11820">
    <property type="match status" value="1"/>
</dbReference>
<name>A0A1H0ZXS3_9BURK</name>
<dbReference type="PANTHER" id="PTHR37316">
    <property type="entry name" value="TEICHOIC ACID GLYCEROL-PHOSPHATE PRIMASE"/>
    <property type="match status" value="1"/>
</dbReference>
<protein>
    <submittedName>
        <fullName evidence="7">CDP-glycerol glycerophosphotransferase, TagB/SpsB family</fullName>
    </submittedName>
</protein>
<evidence type="ECO:0000256" key="5">
    <source>
        <dbReference type="ARBA" id="ARBA00022944"/>
    </source>
</evidence>
<dbReference type="SUPFAM" id="SSF53756">
    <property type="entry name" value="UDP-Glycosyltransferase/glycogen phosphorylase"/>
    <property type="match status" value="1"/>
</dbReference>
<reference evidence="8" key="1">
    <citation type="submission" date="2016-10" db="EMBL/GenBank/DDBJ databases">
        <authorList>
            <person name="Varghese N."/>
        </authorList>
    </citation>
    <scope>NUCLEOTIDE SEQUENCE [LARGE SCALE GENOMIC DNA]</scope>
    <source>
        <strain evidence="8">GAS106B</strain>
    </source>
</reference>
<keyword evidence="3" id="KW-1003">Cell membrane</keyword>
<evidence type="ECO:0000256" key="1">
    <source>
        <dbReference type="ARBA" id="ARBA00004202"/>
    </source>
</evidence>
<dbReference type="RefSeq" id="WP_074763191.1">
    <property type="nucleotide sequence ID" value="NZ_FNKP01000001.1"/>
</dbReference>
<evidence type="ECO:0000313" key="7">
    <source>
        <dbReference type="EMBL" id="SDQ32051.1"/>
    </source>
</evidence>
<dbReference type="EMBL" id="FNKP01000001">
    <property type="protein sequence ID" value="SDQ32051.1"/>
    <property type="molecule type" value="Genomic_DNA"/>
</dbReference>
<gene>
    <name evidence="7" type="ORF">SAMN05443245_0899</name>
</gene>
<sequence>MKFSEQKFDIFDEEHYLQNNPDVQEAWLRGEIVSGLAHYAKFGENEGRSASPKQVRLSQIVGDMTLRNKQDEIRKICENFSYVSKYKKKKKTVIFYTPRYFEGNLKYTFMEMMARIERENLDLACFFLTLNLDTFNLLSALDLPVLLWKGTGSDIAGRLLDAAVIVDDGFFIDGPPNPPLLYAYLSGAKRVNLWHGTPLRKILLQKLQGNRNIDLHYSIILKAAVNNNVFCGAAAGDCDLFGEAMSIDEFFVTGYARNDLFYREITKHDLVNVDERAYAMVREKNGEKVAWYAPTWREGRPEWVREIELGKLAARLKHRGIRLFVNLHPFEMPAQRAYLQGIPDLTLIEDNTDIYPVLKYVDIMITDYSSIVFDYLHTGKPVIYFRPDHELYLSGNRALIAERIDRIPVPTVYDAQTCADTVIDALSDDSYPAKLADEVKRAHHYQDAGGSRRCASVVLKTVEDVVSSQSTKRPLFIETA</sequence>
<organism evidence="7 8">
    <name type="scientific">Paraburkholderia fungorum</name>
    <dbReference type="NCBI Taxonomy" id="134537"/>
    <lineage>
        <taxon>Bacteria</taxon>
        <taxon>Pseudomonadati</taxon>
        <taxon>Pseudomonadota</taxon>
        <taxon>Betaproteobacteria</taxon>
        <taxon>Burkholderiales</taxon>
        <taxon>Burkholderiaceae</taxon>
        <taxon>Paraburkholderia</taxon>
    </lineage>
</organism>
<accession>A0A1H0ZXS3</accession>
<dbReference type="InterPro" id="IPR043148">
    <property type="entry name" value="TagF_C"/>
</dbReference>